<proteinExistence type="predicted"/>
<protein>
    <submittedName>
        <fullName evidence="2">Uncharacterized protein</fullName>
    </submittedName>
</protein>
<evidence type="ECO:0000313" key="3">
    <source>
        <dbReference type="Proteomes" id="UP000251314"/>
    </source>
</evidence>
<comment type="caution">
    <text evidence="2">The sequence shown here is derived from an EMBL/GenBank/DDBJ whole genome shotgun (WGS) entry which is preliminary data.</text>
</comment>
<dbReference type="Proteomes" id="UP000735874">
    <property type="component" value="Unassembled WGS sequence"/>
</dbReference>
<sequence>MTPTKTICFALTSDLHSWYDGCSVAVPVMNISVESVSEGPVIGSRYKVDLIIRALNAGYASLISLHLKEGFVASVDSLEMRTSVYVQNSKVFCEWMEWKGKYIDKWLKSHYDMAPAVD</sequence>
<dbReference type="OrthoDB" id="167134at2759"/>
<accession>A0A329S1X6</accession>
<evidence type="ECO:0000313" key="2">
    <source>
        <dbReference type="EMBL" id="RAW29876.1"/>
    </source>
</evidence>
<dbReference type="EMBL" id="MJFZ01000402">
    <property type="protein sequence ID" value="RAW29876.1"/>
    <property type="molecule type" value="Genomic_DNA"/>
</dbReference>
<keyword evidence="3" id="KW-1185">Reference proteome</keyword>
<dbReference type="EMBL" id="RCMG01001109">
    <property type="protein sequence ID" value="KAG2836067.1"/>
    <property type="molecule type" value="Genomic_DNA"/>
</dbReference>
<dbReference type="VEuPathDB" id="FungiDB:PC110_g13773"/>
<gene>
    <name evidence="2" type="ORF">PC110_g13773</name>
    <name evidence="1" type="ORF">PC113_g20111</name>
</gene>
<dbReference type="AlphaFoldDB" id="A0A329S1X6"/>
<evidence type="ECO:0000313" key="1">
    <source>
        <dbReference type="EMBL" id="KAG2836067.1"/>
    </source>
</evidence>
<name>A0A329S1X6_9STRA</name>
<reference evidence="1" key="2">
    <citation type="submission" date="2018-10" db="EMBL/GenBank/DDBJ databases">
        <title>Effector identification in a new, highly contiguous assembly of the strawberry crown rot pathogen Phytophthora cactorum.</title>
        <authorList>
            <person name="Armitage A.D."/>
            <person name="Nellist C.F."/>
            <person name="Bates H."/>
            <person name="Vickerstaff R.J."/>
            <person name="Harrison R.J."/>
        </authorList>
    </citation>
    <scope>NUCLEOTIDE SEQUENCE</scope>
    <source>
        <strain evidence="1">15-7</strain>
    </source>
</reference>
<dbReference type="Proteomes" id="UP000251314">
    <property type="component" value="Unassembled WGS sequence"/>
</dbReference>
<reference evidence="2 3" key="1">
    <citation type="submission" date="2018-01" db="EMBL/GenBank/DDBJ databases">
        <title>Draft genome of the strawberry crown rot pathogen Phytophthora cactorum.</title>
        <authorList>
            <person name="Armitage A.D."/>
            <person name="Lysoe E."/>
            <person name="Nellist C.F."/>
            <person name="Harrison R.J."/>
            <person name="Brurberg M.B."/>
        </authorList>
    </citation>
    <scope>NUCLEOTIDE SEQUENCE [LARGE SCALE GENOMIC DNA]</scope>
    <source>
        <strain evidence="2 3">10300</strain>
    </source>
</reference>
<organism evidence="2 3">
    <name type="scientific">Phytophthora cactorum</name>
    <dbReference type="NCBI Taxonomy" id="29920"/>
    <lineage>
        <taxon>Eukaryota</taxon>
        <taxon>Sar</taxon>
        <taxon>Stramenopiles</taxon>
        <taxon>Oomycota</taxon>
        <taxon>Peronosporomycetes</taxon>
        <taxon>Peronosporales</taxon>
        <taxon>Peronosporaceae</taxon>
        <taxon>Phytophthora</taxon>
    </lineage>
</organism>